<sequence>MHRQLDLWTPVWDTGPDSSLVSLHRLQLSCTEMKSGQLCLLDVHRCQSKGLIKTGVPVRSGDATFPKAMDNVTVRQGESATLSQQREHKFNNLAAKEAHSLEHYESPGHPPPSSSSDFCHISQ</sequence>
<gene>
    <name evidence="2" type="ORF">KIL84_008222</name>
</gene>
<protein>
    <submittedName>
        <fullName evidence="2">Uncharacterized protein</fullName>
    </submittedName>
</protein>
<feature type="compositionally biased region" description="Basic and acidic residues" evidence="1">
    <location>
        <begin position="96"/>
        <end position="106"/>
    </location>
</feature>
<keyword evidence="3" id="KW-1185">Reference proteome</keyword>
<evidence type="ECO:0000313" key="3">
    <source>
        <dbReference type="Proteomes" id="UP000827986"/>
    </source>
</evidence>
<evidence type="ECO:0000256" key="1">
    <source>
        <dbReference type="SAM" id="MobiDB-lite"/>
    </source>
</evidence>
<evidence type="ECO:0000313" key="2">
    <source>
        <dbReference type="EMBL" id="KAH1175348.1"/>
    </source>
</evidence>
<name>A0A9D4AYL5_9SAUR</name>
<proteinExistence type="predicted"/>
<feature type="region of interest" description="Disordered" evidence="1">
    <location>
        <begin position="96"/>
        <end position="123"/>
    </location>
</feature>
<organism evidence="2 3">
    <name type="scientific">Mauremys mutica</name>
    <name type="common">yellowpond turtle</name>
    <dbReference type="NCBI Taxonomy" id="74926"/>
    <lineage>
        <taxon>Eukaryota</taxon>
        <taxon>Metazoa</taxon>
        <taxon>Chordata</taxon>
        <taxon>Craniata</taxon>
        <taxon>Vertebrata</taxon>
        <taxon>Euteleostomi</taxon>
        <taxon>Archelosauria</taxon>
        <taxon>Testudinata</taxon>
        <taxon>Testudines</taxon>
        <taxon>Cryptodira</taxon>
        <taxon>Durocryptodira</taxon>
        <taxon>Testudinoidea</taxon>
        <taxon>Geoemydidae</taxon>
        <taxon>Geoemydinae</taxon>
        <taxon>Mauremys</taxon>
    </lineage>
</organism>
<dbReference type="Proteomes" id="UP000827986">
    <property type="component" value="Unassembled WGS sequence"/>
</dbReference>
<comment type="caution">
    <text evidence="2">The sequence shown here is derived from an EMBL/GenBank/DDBJ whole genome shotgun (WGS) entry which is preliminary data.</text>
</comment>
<dbReference type="EMBL" id="JAHDVG010000477">
    <property type="protein sequence ID" value="KAH1175348.1"/>
    <property type="molecule type" value="Genomic_DNA"/>
</dbReference>
<dbReference type="AlphaFoldDB" id="A0A9D4AYL5"/>
<accession>A0A9D4AYL5</accession>
<reference evidence="2" key="1">
    <citation type="submission" date="2021-09" db="EMBL/GenBank/DDBJ databases">
        <title>The genome of Mauremys mutica provides insights into the evolution of semi-aquatic lifestyle.</title>
        <authorList>
            <person name="Gong S."/>
            <person name="Gao Y."/>
        </authorList>
    </citation>
    <scope>NUCLEOTIDE SEQUENCE</scope>
    <source>
        <strain evidence="2">MM-2020</strain>
        <tissue evidence="2">Muscle</tissue>
    </source>
</reference>